<sequence length="198" mass="22539">MAGNSCKNSVSVLVLINSTSFIESRMSFMLQFKANIMHEDPLGFKALGASLLRYQEIISYSAHDYFTFWPPSIRQCIILKYVQKKYCKLSWIYPEAKVLPPKPLNVIVQEERRGILKLSQYMSATSCCSGLLSHDKALITIHMWLMFVYDDMNLSGEPCGKRQCKYLSLSPAARKLSPPPPFESTVYTPVQCSENYSL</sequence>
<comment type="caution">
    <text evidence="1">The sequence shown here is derived from an EMBL/GenBank/DDBJ whole genome shotgun (WGS) entry which is preliminary data.</text>
</comment>
<protein>
    <submittedName>
        <fullName evidence="1">Uncharacterized protein</fullName>
    </submittedName>
</protein>
<dbReference type="Proteomes" id="UP000438429">
    <property type="component" value="Unassembled WGS sequence"/>
</dbReference>
<name>A0A6A4SA89_SCOMX</name>
<organism evidence="1 2">
    <name type="scientific">Scophthalmus maximus</name>
    <name type="common">Turbot</name>
    <name type="synonym">Psetta maxima</name>
    <dbReference type="NCBI Taxonomy" id="52904"/>
    <lineage>
        <taxon>Eukaryota</taxon>
        <taxon>Metazoa</taxon>
        <taxon>Chordata</taxon>
        <taxon>Craniata</taxon>
        <taxon>Vertebrata</taxon>
        <taxon>Euteleostomi</taxon>
        <taxon>Actinopterygii</taxon>
        <taxon>Neopterygii</taxon>
        <taxon>Teleostei</taxon>
        <taxon>Neoteleostei</taxon>
        <taxon>Acanthomorphata</taxon>
        <taxon>Carangaria</taxon>
        <taxon>Pleuronectiformes</taxon>
        <taxon>Pleuronectoidei</taxon>
        <taxon>Scophthalmidae</taxon>
        <taxon>Scophthalmus</taxon>
    </lineage>
</organism>
<evidence type="ECO:0000313" key="2">
    <source>
        <dbReference type="Proteomes" id="UP000438429"/>
    </source>
</evidence>
<dbReference type="AlphaFoldDB" id="A0A6A4SA89"/>
<gene>
    <name evidence="1" type="ORF">F2P81_018390</name>
</gene>
<proteinExistence type="predicted"/>
<evidence type="ECO:0000313" key="1">
    <source>
        <dbReference type="EMBL" id="KAF0029285.1"/>
    </source>
</evidence>
<dbReference type="EMBL" id="VEVO01000016">
    <property type="protein sequence ID" value="KAF0029285.1"/>
    <property type="molecule type" value="Genomic_DNA"/>
</dbReference>
<accession>A0A6A4SA89</accession>
<reference evidence="1 2" key="1">
    <citation type="submission" date="2019-06" db="EMBL/GenBank/DDBJ databases">
        <title>Draft genomes of female and male turbot (Scophthalmus maximus).</title>
        <authorList>
            <person name="Xu H."/>
            <person name="Xu X.-W."/>
            <person name="Shao C."/>
            <person name="Chen S."/>
        </authorList>
    </citation>
    <scope>NUCLEOTIDE SEQUENCE [LARGE SCALE GENOMIC DNA]</scope>
    <source>
        <strain evidence="1">Ysfricsl-2016a</strain>
        <tissue evidence="1">Blood</tissue>
    </source>
</reference>